<accession>A0ACC1X8U7</accession>
<keyword evidence="1" id="KW-0489">Methyltransferase</keyword>
<dbReference type="EMBL" id="CM051403">
    <property type="protein sequence ID" value="KAJ4707767.1"/>
    <property type="molecule type" value="Genomic_DNA"/>
</dbReference>
<reference evidence="1 2" key="1">
    <citation type="journal article" date="2023" name="Science">
        <title>Complex scaffold remodeling in plant triterpene biosynthesis.</title>
        <authorList>
            <person name="De La Pena R."/>
            <person name="Hodgson H."/>
            <person name="Liu J.C."/>
            <person name="Stephenson M.J."/>
            <person name="Martin A.C."/>
            <person name="Owen C."/>
            <person name="Harkess A."/>
            <person name="Leebens-Mack J."/>
            <person name="Jimenez L.E."/>
            <person name="Osbourn A."/>
            <person name="Sattely E.S."/>
        </authorList>
    </citation>
    <scope>NUCLEOTIDE SEQUENCE [LARGE SCALE GENOMIC DNA]</scope>
    <source>
        <strain evidence="2">cv. JPN11</strain>
        <tissue evidence="1">Leaf</tissue>
    </source>
</reference>
<comment type="caution">
    <text evidence="1">The sequence shown here is derived from an EMBL/GenBank/DDBJ whole genome shotgun (WGS) entry which is preliminary data.</text>
</comment>
<dbReference type="Proteomes" id="UP001164539">
    <property type="component" value="Chromosome 10"/>
</dbReference>
<protein>
    <submittedName>
        <fullName evidence="1">Ribosomal RNA small subunit methyltransferase G</fullName>
    </submittedName>
</protein>
<name>A0ACC1X8U7_MELAZ</name>
<evidence type="ECO:0000313" key="1">
    <source>
        <dbReference type="EMBL" id="KAJ4707767.1"/>
    </source>
</evidence>
<keyword evidence="1" id="KW-0808">Transferase</keyword>
<proteinExistence type="predicted"/>
<gene>
    <name evidence="1" type="ORF">OWV82_017835</name>
</gene>
<organism evidence="1 2">
    <name type="scientific">Melia azedarach</name>
    <name type="common">Chinaberry tree</name>
    <dbReference type="NCBI Taxonomy" id="155640"/>
    <lineage>
        <taxon>Eukaryota</taxon>
        <taxon>Viridiplantae</taxon>
        <taxon>Streptophyta</taxon>
        <taxon>Embryophyta</taxon>
        <taxon>Tracheophyta</taxon>
        <taxon>Spermatophyta</taxon>
        <taxon>Magnoliopsida</taxon>
        <taxon>eudicotyledons</taxon>
        <taxon>Gunneridae</taxon>
        <taxon>Pentapetalae</taxon>
        <taxon>rosids</taxon>
        <taxon>malvids</taxon>
        <taxon>Sapindales</taxon>
        <taxon>Meliaceae</taxon>
        <taxon>Melia</taxon>
    </lineage>
</organism>
<sequence length="171" mass="19592">MKRVAVNSKQSHLVEEEASARFKQQRLLEDYLEVQKEFVSRKKKLQTAKQKRDILLAEVSFLRRRHKYLKMQSQELEAKQGLVGPLNSSAERKLLVKNGDSSASTASLKKPSPALVSNPILADEDWSRERKEPVVSDPSRLEKKCKNGVINEKRVAKKKKISWQDQVALKV</sequence>
<evidence type="ECO:0000313" key="2">
    <source>
        <dbReference type="Proteomes" id="UP001164539"/>
    </source>
</evidence>
<keyword evidence="2" id="KW-1185">Reference proteome</keyword>